<dbReference type="Proteomes" id="UP000619170">
    <property type="component" value="Unassembled WGS sequence"/>
</dbReference>
<gene>
    <name evidence="1" type="ORF">IIQ43_19840</name>
</gene>
<name>A0ABR9NPU6_9GAMM</name>
<organism evidence="1 2">
    <name type="scientific">Acinetobacter oleivorans</name>
    <dbReference type="NCBI Taxonomy" id="1148157"/>
    <lineage>
        <taxon>Bacteria</taxon>
        <taxon>Pseudomonadati</taxon>
        <taxon>Pseudomonadota</taxon>
        <taxon>Gammaproteobacteria</taxon>
        <taxon>Moraxellales</taxon>
        <taxon>Moraxellaceae</taxon>
        <taxon>Acinetobacter</taxon>
    </lineage>
</organism>
<reference evidence="2" key="2">
    <citation type="submission" date="2023-07" db="EMBL/GenBank/DDBJ databases">
        <title>Acinetobacter oleivorans assembled AC1583.</title>
        <authorList>
            <person name="Yeo C.C."/>
        </authorList>
    </citation>
    <scope>NUCLEOTIDE SEQUENCE [LARGE SCALE GENOMIC DNA]</scope>
    <source>
        <strain evidence="2">AC1583</strain>
    </source>
</reference>
<evidence type="ECO:0000313" key="1">
    <source>
        <dbReference type="EMBL" id="MBE2166771.1"/>
    </source>
</evidence>
<keyword evidence="2" id="KW-1185">Reference proteome</keyword>
<dbReference type="RefSeq" id="WP_192835278.1">
    <property type="nucleotide sequence ID" value="NZ_JADAZL010000023.1"/>
</dbReference>
<proteinExistence type="predicted"/>
<evidence type="ECO:0008006" key="3">
    <source>
        <dbReference type="Google" id="ProtNLM"/>
    </source>
</evidence>
<dbReference type="EMBL" id="JADAZL010000023">
    <property type="protein sequence ID" value="MBE2166771.1"/>
    <property type="molecule type" value="Genomic_DNA"/>
</dbReference>
<protein>
    <recommendedName>
        <fullName evidence="3">Inovirus Gp2 family protein</fullName>
    </recommendedName>
</protein>
<accession>A0ABR9NPU6</accession>
<evidence type="ECO:0000313" key="2">
    <source>
        <dbReference type="Proteomes" id="UP000619170"/>
    </source>
</evidence>
<sequence length="200" mass="23287">MSKLITTNKYLGYTVNNQINPKTGIKYDLSRKSMQSILHTLNRCRNEMNRPTILRFTLALDNNDTFDLAKFTRKLREYKYSYGLIYSFEYAEKQKGLHLELGIIIDQANISPDMFRRYLIKVVANLDGIEYEIVDDYTKIGLNHHKPMNESIKGAGHNLKNENEFADAVYRYSYLAKQNDKGLVNRAKTFGTAIRIKENK</sequence>
<reference evidence="1 2" key="1">
    <citation type="submission" date="2020-10" db="EMBL/GenBank/DDBJ databases">
        <authorList>
            <person name="Mohd Rani F."/>
        </authorList>
    </citation>
    <scope>NUCLEOTIDE SEQUENCE [LARGE SCALE GENOMIC DNA]</scope>
    <source>
        <strain evidence="1 2">AC1583</strain>
    </source>
</reference>
<comment type="caution">
    <text evidence="1">The sequence shown here is derived from an EMBL/GenBank/DDBJ whole genome shotgun (WGS) entry which is preliminary data.</text>
</comment>